<keyword evidence="1" id="KW-0812">Transmembrane</keyword>
<organism evidence="2 3">
    <name type="scientific">Escherichia coli</name>
    <dbReference type="NCBI Taxonomy" id="562"/>
    <lineage>
        <taxon>Bacteria</taxon>
        <taxon>Pseudomonadati</taxon>
        <taxon>Pseudomonadota</taxon>
        <taxon>Gammaproteobacteria</taxon>
        <taxon>Enterobacterales</taxon>
        <taxon>Enterobacteriaceae</taxon>
        <taxon>Escherichia</taxon>
    </lineage>
</organism>
<feature type="transmembrane region" description="Helical" evidence="1">
    <location>
        <begin position="6"/>
        <end position="24"/>
    </location>
</feature>
<dbReference type="Proteomes" id="UP000254079">
    <property type="component" value="Unassembled WGS sequence"/>
</dbReference>
<sequence length="49" mass="5403">MQLEVILPLVAYLVVVFGISVYAMRKRSTGTSLMSISSAAALWAVLCWR</sequence>
<reference evidence="2 3" key="1">
    <citation type="submission" date="2018-06" db="EMBL/GenBank/DDBJ databases">
        <authorList>
            <consortium name="Pathogen Informatics"/>
            <person name="Doyle S."/>
        </authorList>
    </citation>
    <scope>NUCLEOTIDE SEQUENCE [LARGE SCALE GENOMIC DNA]</scope>
    <source>
        <strain evidence="2 3">NCTC8622</strain>
    </source>
</reference>
<dbReference type="AlphaFoldDB" id="A0A376TX39"/>
<accession>A0A376TX39</accession>
<name>A0A376TX39_ECOLX</name>
<evidence type="ECO:0000256" key="1">
    <source>
        <dbReference type="SAM" id="Phobius"/>
    </source>
</evidence>
<keyword evidence="1" id="KW-0472">Membrane</keyword>
<evidence type="ECO:0000313" key="2">
    <source>
        <dbReference type="EMBL" id="STI81510.1"/>
    </source>
</evidence>
<protein>
    <submittedName>
        <fullName evidence="2">Sodium/panthothenate symporter</fullName>
    </submittedName>
</protein>
<evidence type="ECO:0000313" key="3">
    <source>
        <dbReference type="Proteomes" id="UP000254079"/>
    </source>
</evidence>
<gene>
    <name evidence="2" type="primary">panF_1</name>
    <name evidence="2" type="ORF">NCTC8622_00444</name>
</gene>
<keyword evidence="1" id="KW-1133">Transmembrane helix</keyword>
<dbReference type="EMBL" id="UGCP01000002">
    <property type="protein sequence ID" value="STI81510.1"/>
    <property type="molecule type" value="Genomic_DNA"/>
</dbReference>
<proteinExistence type="predicted"/>